<evidence type="ECO:0000313" key="8">
    <source>
        <dbReference type="EMBL" id="KAG7343895.1"/>
    </source>
</evidence>
<evidence type="ECO:0000256" key="3">
    <source>
        <dbReference type="ARBA" id="ARBA00022741"/>
    </source>
</evidence>
<dbReference type="FunFam" id="3.40.50.300:FF:000212">
    <property type="entry name" value="Adenylyl-sulfate kinase"/>
    <property type="match status" value="1"/>
</dbReference>
<name>A0A9K3KHQ9_9STRA</name>
<dbReference type="PANTHER" id="PTHR11055:SF1">
    <property type="entry name" value="PAPS SYNTHETASE, ISOFORM D"/>
    <property type="match status" value="1"/>
</dbReference>
<dbReference type="GO" id="GO:0000103">
    <property type="term" value="P:sulfate assimilation"/>
    <property type="evidence" value="ECO:0007669"/>
    <property type="project" value="InterPro"/>
</dbReference>
<comment type="pathway">
    <text evidence="6">Sulfur metabolism; hydrogen sulfide biosynthesis; sulfite from sulfate: step 2/3.</text>
</comment>
<organism evidence="8 9">
    <name type="scientific">Nitzschia inconspicua</name>
    <dbReference type="NCBI Taxonomy" id="303405"/>
    <lineage>
        <taxon>Eukaryota</taxon>
        <taxon>Sar</taxon>
        <taxon>Stramenopiles</taxon>
        <taxon>Ochrophyta</taxon>
        <taxon>Bacillariophyta</taxon>
        <taxon>Bacillariophyceae</taxon>
        <taxon>Bacillariophycidae</taxon>
        <taxon>Bacillariales</taxon>
        <taxon>Bacillariaceae</taxon>
        <taxon>Nitzschia</taxon>
    </lineage>
</organism>
<dbReference type="OrthoDB" id="506431at2759"/>
<evidence type="ECO:0000256" key="1">
    <source>
        <dbReference type="ARBA" id="ARBA00012121"/>
    </source>
</evidence>
<evidence type="ECO:0000256" key="5">
    <source>
        <dbReference type="ARBA" id="ARBA00022840"/>
    </source>
</evidence>
<dbReference type="InterPro" id="IPR059117">
    <property type="entry name" value="APS_kinase_dom"/>
</dbReference>
<keyword evidence="3 6" id="KW-0547">Nucleotide-binding</keyword>
<dbReference type="NCBIfam" id="NF003013">
    <property type="entry name" value="PRK03846.1"/>
    <property type="match status" value="1"/>
</dbReference>
<dbReference type="InterPro" id="IPR002891">
    <property type="entry name" value="APS"/>
</dbReference>
<dbReference type="HAMAP" id="MF_00065">
    <property type="entry name" value="Adenylyl_sulf_kinase"/>
    <property type="match status" value="1"/>
</dbReference>
<comment type="catalytic activity">
    <reaction evidence="6">
        <text>adenosine 5'-phosphosulfate + ATP = 3'-phosphoadenylyl sulfate + ADP + H(+)</text>
        <dbReference type="Rhea" id="RHEA:24152"/>
        <dbReference type="ChEBI" id="CHEBI:15378"/>
        <dbReference type="ChEBI" id="CHEBI:30616"/>
        <dbReference type="ChEBI" id="CHEBI:58243"/>
        <dbReference type="ChEBI" id="CHEBI:58339"/>
        <dbReference type="ChEBI" id="CHEBI:456216"/>
        <dbReference type="EC" id="2.7.1.25"/>
    </reaction>
</comment>
<dbReference type="EMBL" id="JAGRRH010000023">
    <property type="protein sequence ID" value="KAG7343895.1"/>
    <property type="molecule type" value="Genomic_DNA"/>
</dbReference>
<reference evidence="8" key="1">
    <citation type="journal article" date="2021" name="Sci. Rep.">
        <title>Diploid genomic architecture of Nitzschia inconspicua, an elite biomass production diatom.</title>
        <authorList>
            <person name="Oliver A."/>
            <person name="Podell S."/>
            <person name="Pinowska A."/>
            <person name="Traller J.C."/>
            <person name="Smith S.R."/>
            <person name="McClure R."/>
            <person name="Beliaev A."/>
            <person name="Bohutskyi P."/>
            <person name="Hill E.A."/>
            <person name="Rabines A."/>
            <person name="Zheng H."/>
            <person name="Allen L.Z."/>
            <person name="Kuo A."/>
            <person name="Grigoriev I.V."/>
            <person name="Allen A.E."/>
            <person name="Hazlebeck D."/>
            <person name="Allen E.E."/>
        </authorList>
    </citation>
    <scope>NUCLEOTIDE SEQUENCE</scope>
    <source>
        <strain evidence="8">Hildebrandi</strain>
    </source>
</reference>
<dbReference type="GO" id="GO:0005524">
    <property type="term" value="F:ATP binding"/>
    <property type="evidence" value="ECO:0007669"/>
    <property type="project" value="UniProtKB-KW"/>
</dbReference>
<dbReference type="NCBIfam" id="TIGR00455">
    <property type="entry name" value="apsK"/>
    <property type="match status" value="1"/>
</dbReference>
<protein>
    <recommendedName>
        <fullName evidence="1 6">Adenylyl-sulfate kinase</fullName>
        <ecNumber evidence="1 6">2.7.1.25</ecNumber>
    </recommendedName>
</protein>
<reference evidence="8" key="2">
    <citation type="submission" date="2021-04" db="EMBL/GenBank/DDBJ databases">
        <authorList>
            <person name="Podell S."/>
        </authorList>
    </citation>
    <scope>NUCLEOTIDE SEQUENCE</scope>
    <source>
        <strain evidence="8">Hildebrandi</strain>
    </source>
</reference>
<proteinExistence type="inferred from homology"/>
<keyword evidence="4 6" id="KW-0418">Kinase</keyword>
<dbReference type="PANTHER" id="PTHR11055">
    <property type="entry name" value="BIFUNCTIONAL 3'-PHOSPHOADENOSINE 5'-PHOSPHOSULFATE SYNTHASE"/>
    <property type="match status" value="1"/>
</dbReference>
<dbReference type="CDD" id="cd02027">
    <property type="entry name" value="APSK"/>
    <property type="match status" value="1"/>
</dbReference>
<dbReference type="Pfam" id="PF01583">
    <property type="entry name" value="APS_kinase"/>
    <property type="match status" value="1"/>
</dbReference>
<evidence type="ECO:0000256" key="2">
    <source>
        <dbReference type="ARBA" id="ARBA00022679"/>
    </source>
</evidence>
<comment type="similarity">
    <text evidence="6">Belongs to the APS kinase family.</text>
</comment>
<dbReference type="AlphaFoldDB" id="A0A9K3KHQ9"/>
<feature type="domain" description="APS kinase" evidence="7">
    <location>
        <begin position="24"/>
        <end position="176"/>
    </location>
</feature>
<dbReference type="EC" id="2.7.1.25" evidence="1 6"/>
<dbReference type="Proteomes" id="UP000693970">
    <property type="component" value="Unassembled WGS sequence"/>
</dbReference>
<evidence type="ECO:0000256" key="6">
    <source>
        <dbReference type="RuleBase" id="RU004347"/>
    </source>
</evidence>
<dbReference type="GO" id="GO:0004020">
    <property type="term" value="F:adenylylsulfate kinase activity"/>
    <property type="evidence" value="ECO:0007669"/>
    <property type="project" value="UniProtKB-EC"/>
</dbReference>
<keyword evidence="2 6" id="KW-0808">Transferase</keyword>
<accession>A0A9K3KHQ9</accession>
<evidence type="ECO:0000313" key="9">
    <source>
        <dbReference type="Proteomes" id="UP000693970"/>
    </source>
</evidence>
<sequence length="199" mass="21975">MASNITWHDQAVSQEERWKLGGHRGAVVWFTGLSGAGKSSVANAVEKMLNTQHNIRTYLLDGDNIRHGLCQDLGFSAEDRAENIRRVGQVSKLMADSGVVTLAALISPYRRDRDSVRESVNSVAPFLEIYVQASLETCESRDPKGLYKMARQGRIKGFTGIDDPYEEPASPELILDSNGKGIEELAKEACALILERIKL</sequence>
<evidence type="ECO:0000259" key="7">
    <source>
        <dbReference type="Pfam" id="PF01583"/>
    </source>
</evidence>
<keyword evidence="5 6" id="KW-0067">ATP-binding</keyword>
<comment type="caution">
    <text evidence="8">The sequence shown here is derived from an EMBL/GenBank/DDBJ whole genome shotgun (WGS) entry which is preliminary data.</text>
</comment>
<evidence type="ECO:0000256" key="4">
    <source>
        <dbReference type="ARBA" id="ARBA00022777"/>
    </source>
</evidence>
<keyword evidence="9" id="KW-1185">Reference proteome</keyword>
<comment type="function">
    <text evidence="6">Catalyzes the synthesis of activated sulfate.</text>
</comment>
<gene>
    <name evidence="8" type="ORF">IV203_021903</name>
</gene>